<keyword evidence="5 11" id="KW-1133">Transmembrane helix</keyword>
<feature type="transmembrane region" description="Helical" evidence="11">
    <location>
        <begin position="329"/>
        <end position="354"/>
    </location>
</feature>
<evidence type="ECO:0000256" key="6">
    <source>
        <dbReference type="ARBA" id="ARBA00023053"/>
    </source>
</evidence>
<dbReference type="InterPro" id="IPR018422">
    <property type="entry name" value="Cation/H_exchanger_CPA1"/>
</dbReference>
<evidence type="ECO:0000256" key="11">
    <source>
        <dbReference type="SAM" id="Phobius"/>
    </source>
</evidence>
<feature type="transmembrane region" description="Helical" evidence="11">
    <location>
        <begin position="12"/>
        <end position="32"/>
    </location>
</feature>
<evidence type="ECO:0000256" key="8">
    <source>
        <dbReference type="ARBA" id="ARBA00023136"/>
    </source>
</evidence>
<dbReference type="InParanoid" id="A0A2R5G3U0"/>
<feature type="transmembrane region" description="Helical" evidence="11">
    <location>
        <begin position="140"/>
        <end position="162"/>
    </location>
</feature>
<evidence type="ECO:0000313" key="13">
    <source>
        <dbReference type="EMBL" id="GBG25205.1"/>
    </source>
</evidence>
<dbReference type="GO" id="GO:0051453">
    <property type="term" value="P:regulation of intracellular pH"/>
    <property type="evidence" value="ECO:0007669"/>
    <property type="project" value="TreeGrafter"/>
</dbReference>
<evidence type="ECO:0000313" key="14">
    <source>
        <dbReference type="Proteomes" id="UP000241890"/>
    </source>
</evidence>
<keyword evidence="7" id="KW-0406">Ion transport</keyword>
<dbReference type="AlphaFoldDB" id="A0A2R5G3U0"/>
<evidence type="ECO:0000256" key="10">
    <source>
        <dbReference type="SAM" id="MobiDB-lite"/>
    </source>
</evidence>
<feature type="transmembrane region" description="Helical" evidence="11">
    <location>
        <begin position="174"/>
        <end position="196"/>
    </location>
</feature>
<dbReference type="GO" id="GO:0098719">
    <property type="term" value="P:sodium ion import across plasma membrane"/>
    <property type="evidence" value="ECO:0007669"/>
    <property type="project" value="TreeGrafter"/>
</dbReference>
<proteinExistence type="predicted"/>
<evidence type="ECO:0000259" key="12">
    <source>
        <dbReference type="Pfam" id="PF00999"/>
    </source>
</evidence>
<dbReference type="GO" id="GO:0015386">
    <property type="term" value="F:potassium:proton antiporter activity"/>
    <property type="evidence" value="ECO:0007669"/>
    <property type="project" value="TreeGrafter"/>
</dbReference>
<feature type="transmembrane region" description="Helical" evidence="11">
    <location>
        <begin position="400"/>
        <end position="426"/>
    </location>
</feature>
<keyword evidence="3" id="KW-1003">Cell membrane</keyword>
<dbReference type="GO" id="GO:0015385">
    <property type="term" value="F:sodium:proton antiporter activity"/>
    <property type="evidence" value="ECO:0007669"/>
    <property type="project" value="InterPro"/>
</dbReference>
<dbReference type="PANTHER" id="PTHR10110:SF86">
    <property type="entry name" value="SODIUM_HYDROGEN EXCHANGER 7"/>
    <property type="match status" value="1"/>
</dbReference>
<feature type="transmembrane region" description="Helical" evidence="11">
    <location>
        <begin position="243"/>
        <end position="260"/>
    </location>
</feature>
<dbReference type="Gene3D" id="6.10.140.1330">
    <property type="match status" value="1"/>
</dbReference>
<dbReference type="EMBL" id="BEYU01000012">
    <property type="protein sequence ID" value="GBG25205.1"/>
    <property type="molecule type" value="Genomic_DNA"/>
</dbReference>
<name>A0A2R5G3U0_9STRA</name>
<dbReference type="OrthoDB" id="441412at2759"/>
<feature type="transmembrane region" description="Helical" evidence="11">
    <location>
        <begin position="266"/>
        <end position="289"/>
    </location>
</feature>
<keyword evidence="9" id="KW-0739">Sodium transport</keyword>
<organism evidence="13 14">
    <name type="scientific">Hondaea fermentalgiana</name>
    <dbReference type="NCBI Taxonomy" id="2315210"/>
    <lineage>
        <taxon>Eukaryota</taxon>
        <taxon>Sar</taxon>
        <taxon>Stramenopiles</taxon>
        <taxon>Bigyra</taxon>
        <taxon>Labyrinthulomycetes</taxon>
        <taxon>Thraustochytrida</taxon>
        <taxon>Thraustochytriidae</taxon>
        <taxon>Hondaea</taxon>
    </lineage>
</organism>
<feature type="transmembrane region" description="Helical" evidence="11">
    <location>
        <begin position="82"/>
        <end position="99"/>
    </location>
</feature>
<dbReference type="InterPro" id="IPR006153">
    <property type="entry name" value="Cation/H_exchanger_TM"/>
</dbReference>
<dbReference type="Proteomes" id="UP000241890">
    <property type="component" value="Unassembled WGS sequence"/>
</dbReference>
<feature type="transmembrane region" description="Helical" evidence="11">
    <location>
        <begin position="111"/>
        <end position="134"/>
    </location>
</feature>
<gene>
    <name evidence="13" type="ORF">FCC1311_014222</name>
</gene>
<evidence type="ECO:0000256" key="7">
    <source>
        <dbReference type="ARBA" id="ARBA00023065"/>
    </source>
</evidence>
<reference evidence="13 14" key="1">
    <citation type="submission" date="2017-12" db="EMBL/GenBank/DDBJ databases">
        <title>Sequencing, de novo assembly and annotation of complete genome of a new Thraustochytrid species, strain FCC1311.</title>
        <authorList>
            <person name="Sedici K."/>
            <person name="Godart F."/>
            <person name="Aiese Cigliano R."/>
            <person name="Sanseverino W."/>
            <person name="Barakat M."/>
            <person name="Ortet P."/>
            <person name="Marechal E."/>
            <person name="Cagnac O."/>
            <person name="Amato A."/>
        </authorList>
    </citation>
    <scope>NUCLEOTIDE SEQUENCE [LARGE SCALE GENOMIC DNA]</scope>
</reference>
<sequence>MSESDEAVEGQVVAIVVLIGLSLCVAGLVEALPPKILAMFPQSVLVLLIGLVGGLFGLHFSRVRDNDDPDSLVSALEIDPEGIQLLFLPPLIFSELFKMNVHVFFNVSIQAILLAFPGVLISMCLTALFPVYILPNSWEWFESLAFGGMLSATDPVAVLAVLHSLNASKHLSTLIAGESVLNDGSAIVVVTLFLNLQAGMPYSAGDIVAFSFQETLGSLALGTAFGLAMMCIFPLLKENPTPLVALTFAIPYLCFASALVTEMSGVLALVPLGLITNAWGRATIVGAVAERMEHFWNQAEFFANSLLFVIAGLYIADDLLSGAIKGSDWGYLFLLYALLMVIRGIAIMLLYPALVRLGYGFTLPEATVTVWGGLRGAVGLTLSFQIRASEGVSYRVGEQATFYMGGIVMLTLLVNATTSGPLVKYFNLQRAADRRILAELNTDFREVASRSLAFAGATDTQVHTAFAGVHEPVDPVAPTHKGSTQEQTPSVTGPSPVSTTTTEDGVALDELETMAAKRRHFLLAQSVTFDHLLGRGVIPRSAWFLVMQSIDVELDKKDSEIGQWHAVLRQPLVRFFIRFIADEPLRRFLHAKNASDESFLMRDLADHPDPPQTLGKASTYALTLMAYIAFAYLRAHEDARAAIDALRSEANTLGQHRAALVQESLQDCRAPAKFLTLVRHRHPVILQHIKAVQLATAIEWDLLDRATRLADLGLLEHSELHPLLELAEHLSAKCKPLNLPLKADPVYPPSGDFARNPDFYPFPALTPHKVIQSKASAEDVELAITNGPSESEIITAPRTRHSQQDIRNLESRVINDLAGSHWYRS</sequence>
<evidence type="ECO:0000256" key="4">
    <source>
        <dbReference type="ARBA" id="ARBA00022692"/>
    </source>
</evidence>
<feature type="compositionally biased region" description="Low complexity" evidence="10">
    <location>
        <begin position="488"/>
        <end position="502"/>
    </location>
</feature>
<feature type="transmembrane region" description="Helical" evidence="11">
    <location>
        <begin position="216"/>
        <end position="236"/>
    </location>
</feature>
<dbReference type="PANTHER" id="PTHR10110">
    <property type="entry name" value="SODIUM/HYDROGEN EXCHANGER"/>
    <property type="match status" value="1"/>
</dbReference>
<keyword evidence="4 11" id="KW-0812">Transmembrane</keyword>
<feature type="transmembrane region" description="Helical" evidence="11">
    <location>
        <begin position="44"/>
        <end position="62"/>
    </location>
</feature>
<keyword evidence="2" id="KW-0813">Transport</keyword>
<feature type="transmembrane region" description="Helical" evidence="11">
    <location>
        <begin position="301"/>
        <end position="317"/>
    </location>
</feature>
<evidence type="ECO:0000256" key="3">
    <source>
        <dbReference type="ARBA" id="ARBA00022475"/>
    </source>
</evidence>
<keyword evidence="14" id="KW-1185">Reference proteome</keyword>
<evidence type="ECO:0000256" key="1">
    <source>
        <dbReference type="ARBA" id="ARBA00004651"/>
    </source>
</evidence>
<dbReference type="Pfam" id="PF00999">
    <property type="entry name" value="Na_H_Exchanger"/>
    <property type="match status" value="1"/>
</dbReference>
<evidence type="ECO:0000256" key="2">
    <source>
        <dbReference type="ARBA" id="ARBA00022448"/>
    </source>
</evidence>
<keyword evidence="8 11" id="KW-0472">Membrane</keyword>
<keyword evidence="6" id="KW-0915">Sodium</keyword>
<dbReference type="GO" id="GO:0005886">
    <property type="term" value="C:plasma membrane"/>
    <property type="evidence" value="ECO:0007669"/>
    <property type="project" value="UniProtKB-SubCell"/>
</dbReference>
<accession>A0A2R5G3U0</accession>
<evidence type="ECO:0000256" key="9">
    <source>
        <dbReference type="ARBA" id="ARBA00023201"/>
    </source>
</evidence>
<feature type="region of interest" description="Disordered" evidence="10">
    <location>
        <begin position="473"/>
        <end position="502"/>
    </location>
</feature>
<feature type="domain" description="Cation/H+ exchanger transmembrane" evidence="12">
    <location>
        <begin position="32"/>
        <end position="424"/>
    </location>
</feature>
<comment type="caution">
    <text evidence="13">The sequence shown here is derived from an EMBL/GenBank/DDBJ whole genome shotgun (WGS) entry which is preliminary data.</text>
</comment>
<evidence type="ECO:0000256" key="5">
    <source>
        <dbReference type="ARBA" id="ARBA00022989"/>
    </source>
</evidence>
<protein>
    <submittedName>
        <fullName evidence="13">Sodium/hydrogen exchanger 7</fullName>
    </submittedName>
</protein>
<comment type="subcellular location">
    <subcellularLocation>
        <location evidence="1">Cell membrane</location>
        <topology evidence="1">Multi-pass membrane protein</topology>
    </subcellularLocation>
</comment>